<dbReference type="Gene3D" id="2.60.40.10">
    <property type="entry name" value="Immunoglobulins"/>
    <property type="match status" value="1"/>
</dbReference>
<evidence type="ECO:0008006" key="3">
    <source>
        <dbReference type="Google" id="ProtNLM"/>
    </source>
</evidence>
<comment type="caution">
    <text evidence="1">The sequence shown here is derived from an EMBL/GenBank/DDBJ whole genome shotgun (WGS) entry which is preliminary data.</text>
</comment>
<evidence type="ECO:0000313" key="1">
    <source>
        <dbReference type="EMBL" id="RAJ05440.1"/>
    </source>
</evidence>
<keyword evidence="2" id="KW-1185">Reference proteome</keyword>
<dbReference type="EMBL" id="QLLL01000004">
    <property type="protein sequence ID" value="RAJ05440.1"/>
    <property type="molecule type" value="Genomic_DNA"/>
</dbReference>
<dbReference type="Proteomes" id="UP000249547">
    <property type="component" value="Unassembled WGS sequence"/>
</dbReference>
<dbReference type="InterPro" id="IPR013783">
    <property type="entry name" value="Ig-like_fold"/>
</dbReference>
<accession>A0A327QM81</accession>
<gene>
    <name evidence="1" type="ORF">LX64_02598</name>
</gene>
<dbReference type="PROSITE" id="PS51257">
    <property type="entry name" value="PROKAR_LIPOPROTEIN"/>
    <property type="match status" value="1"/>
</dbReference>
<protein>
    <recommendedName>
        <fullName evidence="3">Ig-like domain-containing protein</fullName>
    </recommendedName>
</protein>
<proteinExistence type="predicted"/>
<name>A0A327QM81_9BACT</name>
<sequence>MRNIFIVLIGAIIMASCVKDNSCPTGVQLVVKKNTVAMGDSLHLRVEGAPSDIYSYYWHGPNNFVSNDAEPIVPNVRASSAGYYYVTIATNTGCNFSAKSDSVIVGAIEPACNVDINTAGPQAGPTLYDLYMQLSPGFNQVVVEHYSRLKIFFFNRTTIEEGVYNLNANVWGDPKEAELIIFLPQGYTSYEGKILVYRDAQRVMHIAGCDVKVRDYTDKTHIVSFDVTIRR</sequence>
<dbReference type="AlphaFoldDB" id="A0A327QM81"/>
<evidence type="ECO:0000313" key="2">
    <source>
        <dbReference type="Proteomes" id="UP000249547"/>
    </source>
</evidence>
<dbReference type="OrthoDB" id="649122at2"/>
<reference evidence="1 2" key="1">
    <citation type="submission" date="2018-06" db="EMBL/GenBank/DDBJ databases">
        <title>Genomic Encyclopedia of Archaeal and Bacterial Type Strains, Phase II (KMG-II): from individual species to whole genera.</title>
        <authorList>
            <person name="Goeker M."/>
        </authorList>
    </citation>
    <scope>NUCLEOTIDE SEQUENCE [LARGE SCALE GENOMIC DNA]</scope>
    <source>
        <strain evidence="1 2">DSM 23857</strain>
    </source>
</reference>
<organism evidence="1 2">
    <name type="scientific">Chitinophaga skermanii</name>
    <dbReference type="NCBI Taxonomy" id="331697"/>
    <lineage>
        <taxon>Bacteria</taxon>
        <taxon>Pseudomonadati</taxon>
        <taxon>Bacteroidota</taxon>
        <taxon>Chitinophagia</taxon>
        <taxon>Chitinophagales</taxon>
        <taxon>Chitinophagaceae</taxon>
        <taxon>Chitinophaga</taxon>
    </lineage>
</organism>
<dbReference type="RefSeq" id="WP_148707305.1">
    <property type="nucleotide sequence ID" value="NZ_QLLL01000004.1"/>
</dbReference>